<keyword evidence="3" id="KW-1185">Reference proteome</keyword>
<reference evidence="3" key="1">
    <citation type="journal article" date="2019" name="Int. J. Syst. Evol. Microbiol.">
        <title>The Global Catalogue of Microorganisms (GCM) 10K type strain sequencing project: providing services to taxonomists for standard genome sequencing and annotation.</title>
        <authorList>
            <consortium name="The Broad Institute Genomics Platform"/>
            <consortium name="The Broad Institute Genome Sequencing Center for Infectious Disease"/>
            <person name="Wu L."/>
            <person name="Ma J."/>
        </authorList>
    </citation>
    <scope>NUCLEOTIDE SEQUENCE [LARGE SCALE GENOMIC DNA]</scope>
    <source>
        <strain evidence="3">CCM 8927</strain>
    </source>
</reference>
<accession>A0ABW1RM82</accession>
<proteinExistence type="predicted"/>
<name>A0ABW1RM82_9LACO</name>
<dbReference type="InterPro" id="IPR036388">
    <property type="entry name" value="WH-like_DNA-bd_sf"/>
</dbReference>
<gene>
    <name evidence="2" type="ORF">ACFQAV_10225</name>
</gene>
<dbReference type="Gene3D" id="1.10.10.10">
    <property type="entry name" value="Winged helix-like DNA-binding domain superfamily/Winged helix DNA-binding domain"/>
    <property type="match status" value="1"/>
</dbReference>
<evidence type="ECO:0000259" key="1">
    <source>
        <dbReference type="PROSITE" id="PS50995"/>
    </source>
</evidence>
<dbReference type="PROSITE" id="PS50995">
    <property type="entry name" value="HTH_MARR_2"/>
    <property type="match status" value="1"/>
</dbReference>
<dbReference type="EMBL" id="JBHSSF010000025">
    <property type="protein sequence ID" value="MFC6177219.1"/>
    <property type="molecule type" value="Genomic_DNA"/>
</dbReference>
<dbReference type="RefSeq" id="WP_223876544.1">
    <property type="nucleotide sequence ID" value="NZ_BJDF01000026.1"/>
</dbReference>
<evidence type="ECO:0000313" key="3">
    <source>
        <dbReference type="Proteomes" id="UP001596288"/>
    </source>
</evidence>
<dbReference type="InterPro" id="IPR000835">
    <property type="entry name" value="HTH_MarR-typ"/>
</dbReference>
<feature type="domain" description="HTH marR-type" evidence="1">
    <location>
        <begin position="30"/>
        <end position="167"/>
    </location>
</feature>
<protein>
    <submittedName>
        <fullName evidence="2">MarR family winged helix-turn-helix transcriptional regulator</fullName>
    </submittedName>
</protein>
<sequence length="183" mass="20577">MEVFIISTNFDFNDRPDAARISLVAGSSGEAELSVLFLNFQWAYREMQRQYDQILANSDLTESKFIILMFLGQANQKQLSPSEIADKLGATRATVTKLLKGLVAKKWVQRLASDTDKRSAMIQLTELGQRTVTQFLPHNFSAVQTIMGALSTDEVTQLNKLLKKVNQGTQHLKQQLENNNNAK</sequence>
<dbReference type="PRINTS" id="PR00598">
    <property type="entry name" value="HTHMARR"/>
</dbReference>
<dbReference type="SMART" id="SM00347">
    <property type="entry name" value="HTH_MARR"/>
    <property type="match status" value="1"/>
</dbReference>
<dbReference type="PANTHER" id="PTHR33164">
    <property type="entry name" value="TRANSCRIPTIONAL REGULATOR, MARR FAMILY"/>
    <property type="match status" value="1"/>
</dbReference>
<dbReference type="Proteomes" id="UP001596288">
    <property type="component" value="Unassembled WGS sequence"/>
</dbReference>
<organism evidence="2 3">
    <name type="scientific">Companilactobacillus huachuanensis</name>
    <dbReference type="NCBI Taxonomy" id="2559914"/>
    <lineage>
        <taxon>Bacteria</taxon>
        <taxon>Bacillati</taxon>
        <taxon>Bacillota</taxon>
        <taxon>Bacilli</taxon>
        <taxon>Lactobacillales</taxon>
        <taxon>Lactobacillaceae</taxon>
        <taxon>Companilactobacillus</taxon>
    </lineage>
</organism>
<dbReference type="SUPFAM" id="SSF46785">
    <property type="entry name" value="Winged helix' DNA-binding domain"/>
    <property type="match status" value="1"/>
</dbReference>
<dbReference type="Pfam" id="PF12802">
    <property type="entry name" value="MarR_2"/>
    <property type="match status" value="1"/>
</dbReference>
<evidence type="ECO:0000313" key="2">
    <source>
        <dbReference type="EMBL" id="MFC6177219.1"/>
    </source>
</evidence>
<comment type="caution">
    <text evidence="2">The sequence shown here is derived from an EMBL/GenBank/DDBJ whole genome shotgun (WGS) entry which is preliminary data.</text>
</comment>
<dbReference type="PANTHER" id="PTHR33164:SF43">
    <property type="entry name" value="HTH-TYPE TRANSCRIPTIONAL REPRESSOR YETL"/>
    <property type="match status" value="1"/>
</dbReference>
<dbReference type="InterPro" id="IPR036390">
    <property type="entry name" value="WH_DNA-bd_sf"/>
</dbReference>
<dbReference type="InterPro" id="IPR039422">
    <property type="entry name" value="MarR/SlyA-like"/>
</dbReference>